<dbReference type="InterPro" id="IPR036236">
    <property type="entry name" value="Znf_C2H2_sf"/>
</dbReference>
<evidence type="ECO:0000259" key="9">
    <source>
        <dbReference type="PROSITE" id="PS50157"/>
    </source>
</evidence>
<comment type="caution">
    <text evidence="10">The sequence shown here is derived from an EMBL/GenBank/DDBJ whole genome shotgun (WGS) entry which is preliminary data.</text>
</comment>
<dbReference type="GO" id="GO:0005634">
    <property type="term" value="C:nucleus"/>
    <property type="evidence" value="ECO:0007669"/>
    <property type="project" value="UniProtKB-SubCell"/>
</dbReference>
<evidence type="ECO:0000256" key="6">
    <source>
        <dbReference type="ARBA" id="ARBA00023242"/>
    </source>
</evidence>
<protein>
    <recommendedName>
        <fullName evidence="9">C2H2-type domain-containing protein</fullName>
    </recommendedName>
</protein>
<organism evidence="10 11">
    <name type="scientific">Arctia plantaginis</name>
    <name type="common">Wood tiger moth</name>
    <name type="synonym">Phalaena plantaginis</name>
    <dbReference type="NCBI Taxonomy" id="874455"/>
    <lineage>
        <taxon>Eukaryota</taxon>
        <taxon>Metazoa</taxon>
        <taxon>Ecdysozoa</taxon>
        <taxon>Arthropoda</taxon>
        <taxon>Hexapoda</taxon>
        <taxon>Insecta</taxon>
        <taxon>Pterygota</taxon>
        <taxon>Neoptera</taxon>
        <taxon>Endopterygota</taxon>
        <taxon>Lepidoptera</taxon>
        <taxon>Glossata</taxon>
        <taxon>Ditrysia</taxon>
        <taxon>Noctuoidea</taxon>
        <taxon>Erebidae</taxon>
        <taxon>Arctiinae</taxon>
        <taxon>Arctia</taxon>
    </lineage>
</organism>
<dbReference type="Pfam" id="PF00096">
    <property type="entry name" value="zf-C2H2"/>
    <property type="match status" value="7"/>
</dbReference>
<reference evidence="10 11" key="1">
    <citation type="submission" date="2020-04" db="EMBL/GenBank/DDBJ databases">
        <authorList>
            <person name="Wallbank WR R."/>
            <person name="Pardo Diaz C."/>
            <person name="Kozak K."/>
            <person name="Martin S."/>
            <person name="Jiggins C."/>
            <person name="Moest M."/>
            <person name="Warren A I."/>
            <person name="Byers J.R.P. K."/>
            <person name="Montejo-Kovacevich G."/>
            <person name="Yen C E."/>
        </authorList>
    </citation>
    <scope>NUCLEOTIDE SEQUENCE [LARGE SCALE GENOMIC DNA]</scope>
</reference>
<dbReference type="FunFam" id="3.30.160.60:FF:000145">
    <property type="entry name" value="Zinc finger protein 574"/>
    <property type="match status" value="1"/>
</dbReference>
<feature type="domain" description="C2H2-type" evidence="9">
    <location>
        <begin position="198"/>
        <end position="225"/>
    </location>
</feature>
<dbReference type="EMBL" id="CADEBD010000171">
    <property type="protein sequence ID" value="CAB3223813.1"/>
    <property type="molecule type" value="Genomic_DNA"/>
</dbReference>
<keyword evidence="4 7" id="KW-0863">Zinc-finger</keyword>
<name>A0A8S0Z0A6_ARCPL</name>
<dbReference type="GO" id="GO:0000981">
    <property type="term" value="F:DNA-binding transcription factor activity, RNA polymerase II-specific"/>
    <property type="evidence" value="ECO:0007669"/>
    <property type="project" value="TreeGrafter"/>
</dbReference>
<feature type="domain" description="C2H2-type" evidence="9">
    <location>
        <begin position="94"/>
        <end position="121"/>
    </location>
</feature>
<proteinExistence type="predicted"/>
<evidence type="ECO:0000313" key="10">
    <source>
        <dbReference type="EMBL" id="CAB3223813.1"/>
    </source>
</evidence>
<dbReference type="Proteomes" id="UP000494256">
    <property type="component" value="Unassembled WGS sequence"/>
</dbReference>
<dbReference type="InterPro" id="IPR013087">
    <property type="entry name" value="Znf_C2H2_type"/>
</dbReference>
<gene>
    <name evidence="10" type="ORF">APLA_LOCUS1581</name>
</gene>
<comment type="subcellular location">
    <subcellularLocation>
        <location evidence="1">Nucleus</location>
    </subcellularLocation>
</comment>
<sequence>MDTNIETDESLDFIMKRSLLAKNKLAFILPDPDGLVRFCCVECTAKYDSKEELEKHLLIHNKEYRFLCGICGTGLKRKEHLDRHTLEHQEVRPYVCQHCGKGFKRKEHLNIHKSIHSGDKSESCPVCNKSFYRRDHLRKHLQTHSKAFLERKSFNDKGYLEVKEEPEEGMEEDIHEEILNEAIAVEDSPLVPNSARPFQCVICGKSYKRKDHLKIHSWTHKKKEHACSECGKAFHREDQLLSHMNIHLQAYSMANGDEDYILGDQQYDHSNAETFATDNGLLVARVPIIETPQVDRYKNESRPHECDICHRRFKRRQHLKVHMNVHAKDQPTIWCSMCGEGFVLNQDFENHECMGIMKEENSSEQFSEDQSEEMQTTSQETTQDAKKENKYPQEFVDVSVLATIDDPGYNQYLEEKEIPMPQRVYVCKFCSKPFKRKDHYKIHLHIHTGVKSFFCPDCGKGFYRKDHLQKHVLVHMKIRQPPKKEIPDLFPIQMVTKKKEVKPEITIHAPSNTKLRVPLQIKVPYQVVMSMDNGEQRAVTIDPQASQETVS</sequence>
<dbReference type="PANTHER" id="PTHR24394:SF29">
    <property type="entry name" value="MYONEURIN"/>
    <property type="match status" value="1"/>
</dbReference>
<feature type="domain" description="C2H2-type" evidence="9">
    <location>
        <begin position="304"/>
        <end position="331"/>
    </location>
</feature>
<feature type="region of interest" description="Disordered" evidence="8">
    <location>
        <begin position="360"/>
        <end position="389"/>
    </location>
</feature>
<feature type="domain" description="C2H2-type" evidence="9">
    <location>
        <begin position="453"/>
        <end position="480"/>
    </location>
</feature>
<dbReference type="SUPFAM" id="SSF57667">
    <property type="entry name" value="beta-beta-alpha zinc fingers"/>
    <property type="match status" value="5"/>
</dbReference>
<evidence type="ECO:0000256" key="8">
    <source>
        <dbReference type="SAM" id="MobiDB-lite"/>
    </source>
</evidence>
<evidence type="ECO:0000256" key="1">
    <source>
        <dbReference type="ARBA" id="ARBA00004123"/>
    </source>
</evidence>
<keyword evidence="6" id="KW-0539">Nucleus</keyword>
<dbReference type="FunFam" id="3.30.160.60:FF:000100">
    <property type="entry name" value="Zinc finger 45-like"/>
    <property type="match status" value="1"/>
</dbReference>
<evidence type="ECO:0000256" key="5">
    <source>
        <dbReference type="ARBA" id="ARBA00022833"/>
    </source>
</evidence>
<dbReference type="Gene3D" id="3.30.160.60">
    <property type="entry name" value="Classic Zinc Finger"/>
    <property type="match status" value="8"/>
</dbReference>
<dbReference type="GO" id="GO:0008270">
    <property type="term" value="F:zinc ion binding"/>
    <property type="evidence" value="ECO:0007669"/>
    <property type="project" value="UniProtKB-KW"/>
</dbReference>
<keyword evidence="5" id="KW-0862">Zinc</keyword>
<evidence type="ECO:0000256" key="4">
    <source>
        <dbReference type="ARBA" id="ARBA00022771"/>
    </source>
</evidence>
<evidence type="ECO:0000313" key="11">
    <source>
        <dbReference type="Proteomes" id="UP000494256"/>
    </source>
</evidence>
<dbReference type="PANTHER" id="PTHR24394">
    <property type="entry name" value="ZINC FINGER PROTEIN"/>
    <property type="match status" value="1"/>
</dbReference>
<dbReference type="PROSITE" id="PS50157">
    <property type="entry name" value="ZINC_FINGER_C2H2_2"/>
    <property type="match status" value="9"/>
</dbReference>
<dbReference type="GO" id="GO:0048598">
    <property type="term" value="P:embryonic morphogenesis"/>
    <property type="evidence" value="ECO:0007669"/>
    <property type="project" value="UniProtKB-ARBA"/>
</dbReference>
<feature type="domain" description="C2H2-type" evidence="9">
    <location>
        <begin position="38"/>
        <end position="65"/>
    </location>
</feature>
<dbReference type="GO" id="GO:0003677">
    <property type="term" value="F:DNA binding"/>
    <property type="evidence" value="ECO:0007669"/>
    <property type="project" value="UniProtKB-KW"/>
</dbReference>
<dbReference type="FunFam" id="3.30.160.60:FF:000340">
    <property type="entry name" value="zinc finger protein 473 isoform X1"/>
    <property type="match status" value="1"/>
</dbReference>
<accession>A0A8S0Z0A6</accession>
<dbReference type="AlphaFoldDB" id="A0A8S0Z0A6"/>
<dbReference type="SMART" id="SM00355">
    <property type="entry name" value="ZnF_C2H2"/>
    <property type="match status" value="9"/>
</dbReference>
<keyword evidence="2" id="KW-0479">Metal-binding</keyword>
<dbReference type="FunFam" id="3.30.160.60:FF:000478">
    <property type="entry name" value="Zinc finger protein 133"/>
    <property type="match status" value="1"/>
</dbReference>
<evidence type="ECO:0000256" key="3">
    <source>
        <dbReference type="ARBA" id="ARBA00022737"/>
    </source>
</evidence>
<dbReference type="PROSITE" id="PS00028">
    <property type="entry name" value="ZINC_FINGER_C2H2_1"/>
    <property type="match status" value="9"/>
</dbReference>
<dbReference type="FunFam" id="3.30.160.60:FF:000624">
    <property type="entry name" value="zinc finger protein 697"/>
    <property type="match status" value="1"/>
</dbReference>
<feature type="domain" description="C2H2-type" evidence="9">
    <location>
        <begin position="66"/>
        <end position="93"/>
    </location>
</feature>
<feature type="domain" description="C2H2-type" evidence="9">
    <location>
        <begin position="425"/>
        <end position="452"/>
    </location>
</feature>
<feature type="domain" description="C2H2-type" evidence="9">
    <location>
        <begin position="122"/>
        <end position="145"/>
    </location>
</feature>
<evidence type="ECO:0000256" key="2">
    <source>
        <dbReference type="ARBA" id="ARBA00022723"/>
    </source>
</evidence>
<feature type="domain" description="C2H2-type" evidence="9">
    <location>
        <begin position="225"/>
        <end position="252"/>
    </location>
</feature>
<evidence type="ECO:0000256" key="7">
    <source>
        <dbReference type="PROSITE-ProRule" id="PRU00042"/>
    </source>
</evidence>
<dbReference type="OrthoDB" id="420380at2759"/>
<feature type="compositionally biased region" description="Low complexity" evidence="8">
    <location>
        <begin position="373"/>
        <end position="382"/>
    </location>
</feature>
<keyword evidence="3" id="KW-0677">Repeat</keyword>